<dbReference type="PANTHER" id="PTHR24240">
    <property type="entry name" value="OPSIN"/>
    <property type="match status" value="1"/>
</dbReference>
<reference evidence="10 11" key="1">
    <citation type="submission" date="2020-04" db="EMBL/GenBank/DDBJ databases">
        <title>Chromosome-level genome assembly of a cyprinid fish Onychostoma macrolepis by integration of Nanopore Sequencing, Bionano and Hi-C technology.</title>
        <authorList>
            <person name="Wang D."/>
        </authorList>
    </citation>
    <scope>NUCLEOTIDE SEQUENCE [LARGE SCALE GENOMIC DNA]</scope>
    <source>
        <strain evidence="10">SWU-2019</strain>
        <tissue evidence="10">Muscle</tissue>
    </source>
</reference>
<dbReference type="GO" id="GO:0004930">
    <property type="term" value="F:G protein-coupled receptor activity"/>
    <property type="evidence" value="ECO:0007669"/>
    <property type="project" value="UniProtKB-KW"/>
</dbReference>
<accession>A0A7J6DHS1</accession>
<feature type="transmembrane region" description="Helical" evidence="8">
    <location>
        <begin position="198"/>
        <end position="226"/>
    </location>
</feature>
<feature type="transmembrane region" description="Helical" evidence="8">
    <location>
        <begin position="116"/>
        <end position="138"/>
    </location>
</feature>
<dbReference type="SUPFAM" id="SSF81321">
    <property type="entry name" value="Family A G protein-coupled receptor-like"/>
    <property type="match status" value="1"/>
</dbReference>
<evidence type="ECO:0000259" key="9">
    <source>
        <dbReference type="PROSITE" id="PS50262"/>
    </source>
</evidence>
<name>A0A7J6DHS1_9TELE</name>
<evidence type="ECO:0000256" key="5">
    <source>
        <dbReference type="ARBA" id="ARBA00023136"/>
    </source>
</evidence>
<dbReference type="InterPro" id="IPR050125">
    <property type="entry name" value="GPCR_opsins"/>
</dbReference>
<dbReference type="PRINTS" id="PR00237">
    <property type="entry name" value="GPCRRHODOPSN"/>
</dbReference>
<dbReference type="Gene3D" id="1.20.1070.10">
    <property type="entry name" value="Rhodopsin 7-helix transmembrane proteins"/>
    <property type="match status" value="1"/>
</dbReference>
<evidence type="ECO:0000256" key="2">
    <source>
        <dbReference type="ARBA" id="ARBA00022692"/>
    </source>
</evidence>
<feature type="transmembrane region" description="Helical" evidence="8">
    <location>
        <begin position="44"/>
        <end position="66"/>
    </location>
</feature>
<gene>
    <name evidence="10" type="ORF">G5714_000586</name>
</gene>
<keyword evidence="6" id="KW-0675">Receptor</keyword>
<evidence type="ECO:0000256" key="3">
    <source>
        <dbReference type="ARBA" id="ARBA00022989"/>
    </source>
</evidence>
<feature type="transmembrane region" description="Helical" evidence="8">
    <location>
        <begin position="238"/>
        <end position="258"/>
    </location>
</feature>
<evidence type="ECO:0000313" key="11">
    <source>
        <dbReference type="Proteomes" id="UP000579812"/>
    </source>
</evidence>
<keyword evidence="11" id="KW-1185">Reference proteome</keyword>
<keyword evidence="4" id="KW-0297">G-protein coupled receptor</keyword>
<evidence type="ECO:0000256" key="1">
    <source>
        <dbReference type="ARBA" id="ARBA00004141"/>
    </source>
</evidence>
<dbReference type="InterPro" id="IPR017452">
    <property type="entry name" value="GPCR_Rhodpsn_7TM"/>
</dbReference>
<keyword evidence="2 8" id="KW-0812">Transmembrane</keyword>
<keyword evidence="7" id="KW-0807">Transducer</keyword>
<dbReference type="PROSITE" id="PS50262">
    <property type="entry name" value="G_PROTEIN_RECEP_F1_2"/>
    <property type="match status" value="1"/>
</dbReference>
<evidence type="ECO:0000256" key="6">
    <source>
        <dbReference type="ARBA" id="ARBA00023170"/>
    </source>
</evidence>
<keyword evidence="5 8" id="KW-0472">Membrane</keyword>
<comment type="caution">
    <text evidence="10">The sequence shown here is derived from an EMBL/GenBank/DDBJ whole genome shotgun (WGS) entry which is preliminary data.</text>
</comment>
<evidence type="ECO:0000313" key="10">
    <source>
        <dbReference type="EMBL" id="KAF4118535.1"/>
    </source>
</evidence>
<feature type="domain" description="G-protein coupled receptors family 1 profile" evidence="9">
    <location>
        <begin position="59"/>
        <end position="295"/>
    </location>
</feature>
<sequence>MHMQNAGSLCFSDKTDLLESQSEVNTSANITESENFWSRTEKSVLAPILTTEMVLGVLGNGLVLIVKVVCKDHFRCLYWLPLFSLTLSDFLCSILIICASLLAVLSEGQISPWCEVVSLLKFTFITSSIGSIAILCVQRYMGIPSKGKKLSVLMAVACVASWCTGAIFGAVPVVYDWIKYDPAEMLCAVFWESSYSDMLVYILCAFSISIFIPFLLILSCSILTCAGYGKDCSSQGDLSSITPLLVILYLLCYAPFAASELVLLGRLDLSPSPEWLRSLSSVMAYLNCDLNPFIYCTNKDFRKAVLILFWNKRRSAFPDPVLTGITRLEI</sequence>
<feature type="transmembrane region" description="Helical" evidence="8">
    <location>
        <begin position="150"/>
        <end position="178"/>
    </location>
</feature>
<dbReference type="EMBL" id="JAAMOB010000001">
    <property type="protein sequence ID" value="KAF4118535.1"/>
    <property type="molecule type" value="Genomic_DNA"/>
</dbReference>
<keyword evidence="3 8" id="KW-1133">Transmembrane helix</keyword>
<protein>
    <recommendedName>
        <fullName evidence="9">G-protein coupled receptors family 1 profile domain-containing protein</fullName>
    </recommendedName>
</protein>
<dbReference type="Proteomes" id="UP000579812">
    <property type="component" value="Unassembled WGS sequence"/>
</dbReference>
<dbReference type="Pfam" id="PF00001">
    <property type="entry name" value="7tm_1"/>
    <property type="match status" value="1"/>
</dbReference>
<feature type="transmembrane region" description="Helical" evidence="8">
    <location>
        <begin position="78"/>
        <end position="104"/>
    </location>
</feature>
<comment type="subcellular location">
    <subcellularLocation>
        <location evidence="1">Membrane</location>
        <topology evidence="1">Multi-pass membrane protein</topology>
    </subcellularLocation>
</comment>
<dbReference type="GO" id="GO:0016020">
    <property type="term" value="C:membrane"/>
    <property type="evidence" value="ECO:0007669"/>
    <property type="project" value="UniProtKB-SubCell"/>
</dbReference>
<evidence type="ECO:0000256" key="7">
    <source>
        <dbReference type="ARBA" id="ARBA00023224"/>
    </source>
</evidence>
<evidence type="ECO:0000256" key="4">
    <source>
        <dbReference type="ARBA" id="ARBA00023040"/>
    </source>
</evidence>
<proteinExistence type="predicted"/>
<evidence type="ECO:0000256" key="8">
    <source>
        <dbReference type="SAM" id="Phobius"/>
    </source>
</evidence>
<dbReference type="InterPro" id="IPR000276">
    <property type="entry name" value="GPCR_Rhodpsn"/>
</dbReference>
<dbReference type="CDD" id="cd00637">
    <property type="entry name" value="7tm_classA_rhodopsin-like"/>
    <property type="match status" value="1"/>
</dbReference>
<organism evidence="10 11">
    <name type="scientific">Onychostoma macrolepis</name>
    <dbReference type="NCBI Taxonomy" id="369639"/>
    <lineage>
        <taxon>Eukaryota</taxon>
        <taxon>Metazoa</taxon>
        <taxon>Chordata</taxon>
        <taxon>Craniata</taxon>
        <taxon>Vertebrata</taxon>
        <taxon>Euteleostomi</taxon>
        <taxon>Actinopterygii</taxon>
        <taxon>Neopterygii</taxon>
        <taxon>Teleostei</taxon>
        <taxon>Ostariophysi</taxon>
        <taxon>Cypriniformes</taxon>
        <taxon>Cyprinidae</taxon>
        <taxon>Acrossocheilinae</taxon>
        <taxon>Onychostoma</taxon>
    </lineage>
</organism>
<dbReference type="AlphaFoldDB" id="A0A7J6DHS1"/>